<dbReference type="InterPro" id="IPR032465">
    <property type="entry name" value="ACMSD"/>
</dbReference>
<dbReference type="InterPro" id="IPR032466">
    <property type="entry name" value="Metal_Hydrolase"/>
</dbReference>
<gene>
    <name evidence="3" type="ORF">KUV23_10205</name>
</gene>
<dbReference type="Gene3D" id="3.20.20.140">
    <property type="entry name" value="Metal-dependent hydrolases"/>
    <property type="match status" value="1"/>
</dbReference>
<evidence type="ECO:0000256" key="1">
    <source>
        <dbReference type="ARBA" id="ARBA00023239"/>
    </source>
</evidence>
<dbReference type="CDD" id="cd01292">
    <property type="entry name" value="metallo-dependent_hydrolases"/>
    <property type="match status" value="1"/>
</dbReference>
<dbReference type="Pfam" id="PF04909">
    <property type="entry name" value="Amidohydro_2"/>
    <property type="match status" value="1"/>
</dbReference>
<dbReference type="RefSeq" id="WP_222584056.1">
    <property type="nucleotide sequence ID" value="NZ_JAHVHP010000002.1"/>
</dbReference>
<feature type="domain" description="Amidohydrolase-related" evidence="2">
    <location>
        <begin position="25"/>
        <end position="302"/>
    </location>
</feature>
<keyword evidence="1" id="KW-0456">Lyase</keyword>
<evidence type="ECO:0000313" key="3">
    <source>
        <dbReference type="EMBL" id="MBY5951347.1"/>
    </source>
</evidence>
<dbReference type="InterPro" id="IPR006680">
    <property type="entry name" value="Amidohydro-rel"/>
</dbReference>
<reference evidence="3 4" key="1">
    <citation type="submission" date="2021-06" db="EMBL/GenBank/DDBJ databases">
        <title>44 bacteria genomes isolated from Dapeng, Shenzhen.</title>
        <authorList>
            <person name="Zheng W."/>
            <person name="Yu S."/>
            <person name="Huang Y."/>
        </authorList>
    </citation>
    <scope>NUCLEOTIDE SEQUENCE [LARGE SCALE GENOMIC DNA]</scope>
    <source>
        <strain evidence="3 4">DP5N14-6</strain>
    </source>
</reference>
<proteinExistence type="predicted"/>
<protein>
    <submittedName>
        <fullName evidence="3">Amidohydrolase</fullName>
    </submittedName>
</protein>
<accession>A0ABS7N4T2</accession>
<name>A0ABS7N4T2_9BACT</name>
<dbReference type="PANTHER" id="PTHR21240">
    <property type="entry name" value="2-AMINO-3-CARBOXYLMUCONATE-6-SEMIALDEHYDE DECARBOXYLASE"/>
    <property type="match status" value="1"/>
</dbReference>
<comment type="caution">
    <text evidence="3">The sequence shown here is derived from an EMBL/GenBank/DDBJ whole genome shotgun (WGS) entry which is preliminary data.</text>
</comment>
<dbReference type="Proteomes" id="UP000766609">
    <property type="component" value="Unassembled WGS sequence"/>
</dbReference>
<organism evidence="3 4">
    <name type="scientific">Algoriphagus marincola</name>
    <dbReference type="NCBI Taxonomy" id="264027"/>
    <lineage>
        <taxon>Bacteria</taxon>
        <taxon>Pseudomonadati</taxon>
        <taxon>Bacteroidota</taxon>
        <taxon>Cytophagia</taxon>
        <taxon>Cytophagales</taxon>
        <taxon>Cyclobacteriaceae</taxon>
        <taxon>Algoriphagus</taxon>
    </lineage>
</organism>
<dbReference type="PANTHER" id="PTHR21240:SF28">
    <property type="entry name" value="ISO-OROTATE DECARBOXYLASE (EUROFUNG)"/>
    <property type="match status" value="1"/>
</dbReference>
<dbReference type="SUPFAM" id="SSF51556">
    <property type="entry name" value="Metallo-dependent hydrolases"/>
    <property type="match status" value="1"/>
</dbReference>
<sequence length="304" mass="34896">MKKTFILIFLTGISFQEAFSQRKIIDMHIHSYTESDFGVREPSATDHYGIKSSANAEQHRLETFAAFERFNIVKAAVSGNPESVRIWKEKDKDNRVIKGILSISPDDYDIDIERFEQMIKAGEIEIFGELGPYYGGTTLSDPIWQPYLEICEKYDIPVAVHTGGGDPGGTYSWSPKARLALGDPYLIEDVLVKYPKLRVYLMHAGGEDWPEHAIRLMAYYPQLYTDIAVLLWVEPNTQRYVTDFLKNIKHAGYLDRVMFGSDQMIWPYAIEKSIDFLNSLDFLTEEDKEGIFYGNAARFLKLED</sequence>
<evidence type="ECO:0000313" key="4">
    <source>
        <dbReference type="Proteomes" id="UP000766609"/>
    </source>
</evidence>
<keyword evidence="4" id="KW-1185">Reference proteome</keyword>
<evidence type="ECO:0000259" key="2">
    <source>
        <dbReference type="Pfam" id="PF04909"/>
    </source>
</evidence>
<dbReference type="EMBL" id="JAHVHP010000002">
    <property type="protein sequence ID" value="MBY5951347.1"/>
    <property type="molecule type" value="Genomic_DNA"/>
</dbReference>